<accession>A0A0D9QKJ0</accession>
<dbReference type="Pfam" id="PF09687">
    <property type="entry name" value="PRESAN"/>
    <property type="match status" value="1"/>
</dbReference>
<name>A0A0D9QKJ0_PLAFR</name>
<evidence type="ECO:0000256" key="2">
    <source>
        <dbReference type="SAM" id="Phobius"/>
    </source>
</evidence>
<feature type="region of interest" description="Disordered" evidence="1">
    <location>
        <begin position="426"/>
        <end position="504"/>
    </location>
</feature>
<keyword evidence="2" id="KW-1133">Transmembrane helix</keyword>
<dbReference type="RefSeq" id="XP_012336033.1">
    <property type="nucleotide sequence ID" value="XM_012480610.1"/>
</dbReference>
<dbReference type="PANTHER" id="PTHR36193">
    <property type="entry name" value="PHISTB DOMAIN-CONTAINING RESA-LIKE PROTEIN 1"/>
    <property type="match status" value="1"/>
</dbReference>
<dbReference type="Gene3D" id="6.10.280.180">
    <property type="entry name" value="Plasmodium RESA, N-terminal helical domain"/>
    <property type="match status" value="1"/>
</dbReference>
<feature type="region of interest" description="Disordered" evidence="1">
    <location>
        <begin position="595"/>
        <end position="697"/>
    </location>
</feature>
<dbReference type="InterPro" id="IPR019111">
    <property type="entry name" value="PRESA_N"/>
</dbReference>
<gene>
    <name evidence="5" type="ORF">AK88_02987</name>
</gene>
<keyword evidence="6" id="KW-1185">Reference proteome</keyword>
<evidence type="ECO:0000256" key="3">
    <source>
        <dbReference type="SAM" id="SignalP"/>
    </source>
</evidence>
<keyword evidence="2" id="KW-0812">Transmembrane</keyword>
<dbReference type="AlphaFoldDB" id="A0A0D9QKJ0"/>
<feature type="compositionally biased region" description="Basic and acidic residues" evidence="1">
    <location>
        <begin position="143"/>
        <end position="160"/>
    </location>
</feature>
<feature type="compositionally biased region" description="Basic and acidic residues" evidence="1">
    <location>
        <begin position="668"/>
        <end position="697"/>
    </location>
</feature>
<dbReference type="GeneID" id="24268301"/>
<feature type="signal peptide" evidence="3">
    <location>
        <begin position="1"/>
        <end position="23"/>
    </location>
</feature>
<dbReference type="Proteomes" id="UP000054561">
    <property type="component" value="Unassembled WGS sequence"/>
</dbReference>
<dbReference type="InterPro" id="IPR044885">
    <property type="entry name" value="PRESA_N_sf"/>
</dbReference>
<organism evidence="5 6">
    <name type="scientific">Plasmodium fragile</name>
    <dbReference type="NCBI Taxonomy" id="5857"/>
    <lineage>
        <taxon>Eukaryota</taxon>
        <taxon>Sar</taxon>
        <taxon>Alveolata</taxon>
        <taxon>Apicomplexa</taxon>
        <taxon>Aconoidasida</taxon>
        <taxon>Haemosporida</taxon>
        <taxon>Plasmodiidae</taxon>
        <taxon>Plasmodium</taxon>
        <taxon>Plasmodium (Plasmodium)</taxon>
    </lineage>
</organism>
<feature type="region of interest" description="Disordered" evidence="1">
    <location>
        <begin position="57"/>
        <end position="184"/>
    </location>
</feature>
<evidence type="ECO:0000256" key="1">
    <source>
        <dbReference type="SAM" id="MobiDB-lite"/>
    </source>
</evidence>
<dbReference type="VEuPathDB" id="PlasmoDB:AK88_02987"/>
<evidence type="ECO:0000259" key="4">
    <source>
        <dbReference type="Pfam" id="PF09687"/>
    </source>
</evidence>
<evidence type="ECO:0000313" key="6">
    <source>
        <dbReference type="Proteomes" id="UP000054561"/>
    </source>
</evidence>
<proteinExistence type="predicted"/>
<dbReference type="PANTHER" id="PTHR36193:SF23">
    <property type="entry name" value="PHISTB DOMAIN-CONTAINING RESA-LIKE PROTEIN 1"/>
    <property type="match status" value="1"/>
</dbReference>
<dbReference type="EMBL" id="KQ001676">
    <property type="protein sequence ID" value="KJP87307.1"/>
    <property type="molecule type" value="Genomic_DNA"/>
</dbReference>
<keyword evidence="2" id="KW-0472">Membrane</keyword>
<protein>
    <recommendedName>
        <fullName evidence="4">Plasmodium RESA N-terminal domain-containing protein</fullName>
    </recommendedName>
</protein>
<feature type="domain" description="Plasmodium RESA N-terminal" evidence="4">
    <location>
        <begin position="262"/>
        <end position="386"/>
    </location>
</feature>
<feature type="transmembrane region" description="Helical" evidence="2">
    <location>
        <begin position="565"/>
        <end position="586"/>
    </location>
</feature>
<evidence type="ECO:0000313" key="5">
    <source>
        <dbReference type="EMBL" id="KJP87307.1"/>
    </source>
</evidence>
<sequence>MMFALKLSIFSFILYSWQDPEKANECGTSWKHWAKQHDTLGVRISRLLTVELDMQAPPQPNNTLLLSPGKGQDKKVASRKKPGQSGKPKSKVGEAGSLPPSSQNEEQSQKGENKPQEPSLKGGADWQTPEQSHKLPGNPSGDFFKEPLVRAKEKDAKDNAESVTGATKVPGPETTRESDEQVGVKRHDVLADAIYDDVSTVPKSHHKLGNDNKKRQGRQQQRMGKGYTIEKYEGTLAEDREKYGIHRSIAFHYEMSCFDERLRDSEINKKLEQMKEEPHTWELLSLYWQSYRNERSKYRALKKSLKEKLLELQKKQTIATPDIYNKKWKKCEEIINNNLTKQHEHVSDVFYTMVAKEKLSRDEFEKILYDFRESWKEVTLKTADECIAIIGEPISLEVIYHENDPNVFGMRVPGFTVPGMPYDSNRKLDTSVGAERSSQVSQNEEQAETAEKKAQECSLDGGTDIQTPHQSKKLPGDPSGGPLKEPVPGTNSGKSKTKDGSEGLVVASEKKAHIKETSEQTRGLCSTLARTLSRNKWWIPATLAVLGVYIATLPKLPKAGNLDGWIASLLIVIPGIALTLLVVLFWSKRRKGRSGVPKKALKDKISSDAEHKTDVSKKSEAPKTPETPEKTEARIKAGQSEKQDAPKTDGESEKSETPKNPEAPGNKEAPKKQDVPKKAGESEKPETPKETEVSKKP</sequence>
<feature type="compositionally biased region" description="Basic and acidic residues" evidence="1">
    <location>
        <begin position="600"/>
        <end position="659"/>
    </location>
</feature>
<keyword evidence="3" id="KW-0732">Signal</keyword>
<reference evidence="5 6" key="1">
    <citation type="submission" date="2014-03" db="EMBL/GenBank/DDBJ databases">
        <title>The Genome Sequence of Plasmodium fragile nilgiri.</title>
        <authorList>
            <consortium name="The Broad Institute Genomics Platform"/>
            <consortium name="The Broad Institute Genome Sequencing Center for Infectious Disease"/>
            <person name="Neafsey D."/>
            <person name="Duraisingh M."/>
            <person name="Young S.K."/>
            <person name="Zeng Q."/>
            <person name="Gargeya S."/>
            <person name="Abouelleil A."/>
            <person name="Alvarado L."/>
            <person name="Chapman S.B."/>
            <person name="Gainer-Dewar J."/>
            <person name="Goldberg J."/>
            <person name="Griggs A."/>
            <person name="Gujja S."/>
            <person name="Hansen M."/>
            <person name="Howarth C."/>
            <person name="Imamovic A."/>
            <person name="Larimer J."/>
            <person name="Pearson M."/>
            <person name="Poon T.W."/>
            <person name="Priest M."/>
            <person name="Roberts A."/>
            <person name="Saif S."/>
            <person name="Shea T."/>
            <person name="Sykes S."/>
            <person name="Wortman J."/>
            <person name="Nusbaum C."/>
            <person name="Birren B."/>
        </authorList>
    </citation>
    <scope>NUCLEOTIDE SEQUENCE [LARGE SCALE GENOMIC DNA]</scope>
    <source>
        <strain evidence="6">nilgiri</strain>
    </source>
</reference>
<feature type="chain" id="PRO_5002343782" description="Plasmodium RESA N-terminal domain-containing protein" evidence="3">
    <location>
        <begin position="24"/>
        <end position="697"/>
    </location>
</feature>
<feature type="compositionally biased region" description="Basic and acidic residues" evidence="1">
    <location>
        <begin position="174"/>
        <end position="184"/>
    </location>
</feature>
<feature type="region of interest" description="Disordered" evidence="1">
    <location>
        <begin position="197"/>
        <end position="227"/>
    </location>
</feature>